<dbReference type="Proteomes" id="UP000320055">
    <property type="component" value="Unassembled WGS sequence"/>
</dbReference>
<accession>A0A563VKS8</accession>
<evidence type="ECO:0000313" key="2">
    <source>
        <dbReference type="Proteomes" id="UP000320055"/>
    </source>
</evidence>
<keyword evidence="2" id="KW-1185">Reference proteome</keyword>
<dbReference type="EMBL" id="CAACVJ010000036">
    <property type="protein sequence ID" value="VEP12054.1"/>
    <property type="molecule type" value="Genomic_DNA"/>
</dbReference>
<sequence length="49" mass="5974">MLYRDEIALWIKLVIAKFYCDTYKLNYFFIILVAKCDTKMSSKVWNSTW</sequence>
<evidence type="ECO:0000313" key="1">
    <source>
        <dbReference type="EMBL" id="VEP12054.1"/>
    </source>
</evidence>
<reference evidence="1 2" key="1">
    <citation type="submission" date="2019-01" db="EMBL/GenBank/DDBJ databases">
        <authorList>
            <person name="Brito A."/>
        </authorList>
    </citation>
    <scope>NUCLEOTIDE SEQUENCE [LARGE SCALE GENOMIC DNA]</scope>
    <source>
        <strain evidence="1">1</strain>
    </source>
</reference>
<dbReference type="AlphaFoldDB" id="A0A563VKS8"/>
<proteinExistence type="predicted"/>
<organism evidence="1 2">
    <name type="scientific">Hyella patelloides LEGE 07179</name>
    <dbReference type="NCBI Taxonomy" id="945734"/>
    <lineage>
        <taxon>Bacteria</taxon>
        <taxon>Bacillati</taxon>
        <taxon>Cyanobacteriota</taxon>
        <taxon>Cyanophyceae</taxon>
        <taxon>Pleurocapsales</taxon>
        <taxon>Hyellaceae</taxon>
        <taxon>Hyella</taxon>
    </lineage>
</organism>
<gene>
    <name evidence="1" type="ORF">H1P_1300014</name>
</gene>
<protein>
    <submittedName>
        <fullName evidence="1">Uncharacterized protein</fullName>
    </submittedName>
</protein>
<name>A0A563VKS8_9CYAN</name>